<organism evidence="1 2">
    <name type="scientific">Naganishia onofrii</name>
    <dbReference type="NCBI Taxonomy" id="1851511"/>
    <lineage>
        <taxon>Eukaryota</taxon>
        <taxon>Fungi</taxon>
        <taxon>Dikarya</taxon>
        <taxon>Basidiomycota</taxon>
        <taxon>Agaricomycotina</taxon>
        <taxon>Tremellomycetes</taxon>
        <taxon>Filobasidiales</taxon>
        <taxon>Filobasidiaceae</taxon>
        <taxon>Naganishia</taxon>
    </lineage>
</organism>
<evidence type="ECO:0000313" key="1">
    <source>
        <dbReference type="EMBL" id="KAJ9115764.1"/>
    </source>
</evidence>
<reference evidence="1" key="1">
    <citation type="submission" date="2023-04" db="EMBL/GenBank/DDBJ databases">
        <title>Draft Genome sequencing of Naganishia species isolated from polar environments using Oxford Nanopore Technology.</title>
        <authorList>
            <person name="Leo P."/>
            <person name="Venkateswaran K."/>
        </authorList>
    </citation>
    <scope>NUCLEOTIDE SEQUENCE</scope>
    <source>
        <strain evidence="1">DBVPG 5303</strain>
    </source>
</reference>
<proteinExistence type="predicted"/>
<dbReference type="EMBL" id="JASBWV010000041">
    <property type="protein sequence ID" value="KAJ9115764.1"/>
    <property type="molecule type" value="Genomic_DNA"/>
</dbReference>
<gene>
    <name evidence="1" type="ORF">QFC24_006872</name>
</gene>
<comment type="caution">
    <text evidence="1">The sequence shown here is derived from an EMBL/GenBank/DDBJ whole genome shotgun (WGS) entry which is preliminary data.</text>
</comment>
<keyword evidence="2" id="KW-1185">Reference proteome</keyword>
<accession>A0ACC2WVE9</accession>
<name>A0ACC2WVE9_9TREE</name>
<dbReference type="Proteomes" id="UP001234202">
    <property type="component" value="Unassembled WGS sequence"/>
</dbReference>
<protein>
    <submittedName>
        <fullName evidence="1">Uncharacterized protein</fullName>
    </submittedName>
</protein>
<evidence type="ECO:0000313" key="2">
    <source>
        <dbReference type="Proteomes" id="UP001234202"/>
    </source>
</evidence>
<sequence>MQRHASLYQDDIDRSNLHFSAMRGSPRPESFHHFEMRPTPQQQSVRDAELEQVKQVVRNLVTDVSKLMNAKRELSPGQKKMMSQLVRAAVERAYGGVKVKNTFGNNDRPIINWIDPTTNETVQQPVMRWDFNKSFEDDANSVETNKAREILRHKQETLPLTGAWKDVLEYEKYRKEWDKELSAYFSQMKRALRVHQVREAKKKGEDLTEAEQKVSKQYEEGVRQSSIDSKMNTLAHRIAERRTETIYGTPEYLILESKWALPELILWKEIIRIGTVCPDWKVLTVQRYVHVHAIPIHLADLKIHKFIRAFNTIINTPSPEGRKDFTSLELSEWPGPGPLPKATPHLPHQPENYHLAPQRWMFEHSYLTTHPDIEKQVAPVDRATPPGLVARSEWCKLRRERYRGRGHNGRAEMPDLDPPLTEDVEAGDRGYHEGVDDRFMDDTLYESYRQGA</sequence>